<keyword evidence="11" id="KW-1185">Reference proteome</keyword>
<keyword evidence="2 7" id="KW-0472">Membrane</keyword>
<reference evidence="10" key="1">
    <citation type="submission" date="2021-10" db="EMBL/GenBank/DDBJ databases">
        <title>Tropical sea cucumber genome reveals ecological adaptation and Cuvierian tubules defense mechanism.</title>
        <authorList>
            <person name="Chen T."/>
        </authorList>
    </citation>
    <scope>NUCLEOTIDE SEQUENCE</scope>
    <source>
        <strain evidence="10">Nanhai2018</strain>
        <tissue evidence="10">Muscle</tissue>
    </source>
</reference>
<dbReference type="InterPro" id="IPR007110">
    <property type="entry name" value="Ig-like_dom"/>
</dbReference>
<dbReference type="InterPro" id="IPR036179">
    <property type="entry name" value="Ig-like_dom_sf"/>
</dbReference>
<gene>
    <name evidence="10" type="ORF">HOLleu_16531</name>
</gene>
<evidence type="ECO:0000256" key="1">
    <source>
        <dbReference type="ARBA" id="ARBA00004479"/>
    </source>
</evidence>
<feature type="transmembrane region" description="Helical" evidence="7">
    <location>
        <begin position="358"/>
        <end position="383"/>
    </location>
</feature>
<dbReference type="GO" id="GO:0016020">
    <property type="term" value="C:membrane"/>
    <property type="evidence" value="ECO:0007669"/>
    <property type="project" value="UniProtKB-SubCell"/>
</dbReference>
<keyword evidence="5" id="KW-0393">Immunoglobulin domain</keyword>
<dbReference type="SUPFAM" id="SSF48726">
    <property type="entry name" value="Immunoglobulin"/>
    <property type="match status" value="3"/>
</dbReference>
<feature type="compositionally biased region" description="Polar residues" evidence="6">
    <location>
        <begin position="533"/>
        <end position="542"/>
    </location>
</feature>
<feature type="region of interest" description="Disordered" evidence="6">
    <location>
        <begin position="195"/>
        <end position="218"/>
    </location>
</feature>
<evidence type="ECO:0000256" key="8">
    <source>
        <dbReference type="SAM" id="SignalP"/>
    </source>
</evidence>
<keyword evidence="3" id="KW-1015">Disulfide bond</keyword>
<feature type="domain" description="Ig-like" evidence="9">
    <location>
        <begin position="141"/>
        <end position="238"/>
    </location>
</feature>
<accession>A0A9Q1C694</accession>
<feature type="signal peptide" evidence="8">
    <location>
        <begin position="1"/>
        <end position="31"/>
    </location>
</feature>
<feature type="compositionally biased region" description="Polar residues" evidence="6">
    <location>
        <begin position="203"/>
        <end position="218"/>
    </location>
</feature>
<keyword evidence="7" id="KW-0812">Transmembrane</keyword>
<dbReference type="AlphaFoldDB" id="A0A9Q1C694"/>
<dbReference type="Gene3D" id="2.60.40.10">
    <property type="entry name" value="Immunoglobulins"/>
    <property type="match status" value="2"/>
</dbReference>
<keyword evidence="8" id="KW-0732">Signal</keyword>
<protein>
    <recommendedName>
        <fullName evidence="9">Ig-like domain-containing protein</fullName>
    </recommendedName>
</protein>
<dbReference type="EMBL" id="JAIZAY010000007">
    <property type="protein sequence ID" value="KAJ8038960.1"/>
    <property type="molecule type" value="Genomic_DNA"/>
</dbReference>
<evidence type="ECO:0000256" key="5">
    <source>
        <dbReference type="ARBA" id="ARBA00023319"/>
    </source>
</evidence>
<dbReference type="Proteomes" id="UP001152320">
    <property type="component" value="Chromosome 7"/>
</dbReference>
<comment type="caution">
    <text evidence="10">The sequence shown here is derived from an EMBL/GenBank/DDBJ whole genome shotgun (WGS) entry which is preliminary data.</text>
</comment>
<dbReference type="InterPro" id="IPR003599">
    <property type="entry name" value="Ig_sub"/>
</dbReference>
<dbReference type="InterPro" id="IPR013783">
    <property type="entry name" value="Ig-like_fold"/>
</dbReference>
<organism evidence="10 11">
    <name type="scientific">Holothuria leucospilota</name>
    <name type="common">Black long sea cucumber</name>
    <name type="synonym">Mertensiothuria leucospilota</name>
    <dbReference type="NCBI Taxonomy" id="206669"/>
    <lineage>
        <taxon>Eukaryota</taxon>
        <taxon>Metazoa</taxon>
        <taxon>Echinodermata</taxon>
        <taxon>Eleutherozoa</taxon>
        <taxon>Echinozoa</taxon>
        <taxon>Holothuroidea</taxon>
        <taxon>Aspidochirotacea</taxon>
        <taxon>Aspidochirotida</taxon>
        <taxon>Holothuriidae</taxon>
        <taxon>Holothuria</taxon>
    </lineage>
</organism>
<feature type="chain" id="PRO_5040147150" description="Ig-like domain-containing protein" evidence="8">
    <location>
        <begin position="32"/>
        <end position="551"/>
    </location>
</feature>
<keyword evidence="7" id="KW-1133">Transmembrane helix</keyword>
<evidence type="ECO:0000256" key="4">
    <source>
        <dbReference type="ARBA" id="ARBA00023180"/>
    </source>
</evidence>
<comment type="subcellular location">
    <subcellularLocation>
        <location evidence="1">Membrane</location>
        <topology evidence="1">Single-pass type I membrane protein</topology>
    </subcellularLocation>
</comment>
<evidence type="ECO:0000313" key="11">
    <source>
        <dbReference type="Proteomes" id="UP001152320"/>
    </source>
</evidence>
<name>A0A9Q1C694_HOLLE</name>
<evidence type="ECO:0000256" key="6">
    <source>
        <dbReference type="SAM" id="MobiDB-lite"/>
    </source>
</evidence>
<dbReference type="InterPro" id="IPR051275">
    <property type="entry name" value="Cell_adhesion_signaling"/>
</dbReference>
<evidence type="ECO:0000256" key="7">
    <source>
        <dbReference type="SAM" id="Phobius"/>
    </source>
</evidence>
<keyword evidence="4" id="KW-0325">Glycoprotein</keyword>
<evidence type="ECO:0000259" key="9">
    <source>
        <dbReference type="PROSITE" id="PS50835"/>
    </source>
</evidence>
<proteinExistence type="predicted"/>
<dbReference type="PANTHER" id="PTHR11640">
    <property type="entry name" value="NEPHRIN"/>
    <property type="match status" value="1"/>
</dbReference>
<sequence>MVYHQNMMRSSPLSRFCALIFMSFLVGESSAMLELVPSSLTVEEGDTTEITCNMKMTSARRCNRPYFSWMFINQTGKEYVIANASQVKEGPLNDKFEAYYYQVVNTLDDYKSCIFILVLLDVTSVLEGQYKCIWSKQVSHPTSVSVVPSQESVQPKCDLRINNRTQTLQELELVCKAYPANPLVNLVWFDRGQEMRSSSSSSPGGTLTTKSQVPPRNDSSSEVEFVCQAFNSSGYELPGSCSVICQINISVQVAMDYISDKPLGTFQCPFRMSVGGIRFQRRWLFDGKPINQHNQSDRFISEGPTGLLHMTEVLPSDNGKMLTCEVTTMFGTYKAEAIIQSQASDKDSLSETDVPNNLMPIVAIVIAAGVLILFVNIFVCAVIGKCRGRKHHSVSQGNVPAHQQEEGLYASGIVVFDANGAQIGIDYTPMNEACAGHYDPDEPYEAMNDECHRESEYQVPSVDVDGLPIKRQQSIKYMNTMQGAKNRGFHVFSFSKKKSQKNSKDGLSVGASGRDKPPLGPNCYAQPHYGCEQSLNVPPNNTKENDYDELR</sequence>
<evidence type="ECO:0000256" key="2">
    <source>
        <dbReference type="ARBA" id="ARBA00023136"/>
    </source>
</evidence>
<evidence type="ECO:0000313" key="10">
    <source>
        <dbReference type="EMBL" id="KAJ8038960.1"/>
    </source>
</evidence>
<dbReference type="PROSITE" id="PS50835">
    <property type="entry name" value="IG_LIKE"/>
    <property type="match status" value="1"/>
</dbReference>
<feature type="region of interest" description="Disordered" evidence="6">
    <location>
        <begin position="495"/>
        <end position="551"/>
    </location>
</feature>
<evidence type="ECO:0000256" key="3">
    <source>
        <dbReference type="ARBA" id="ARBA00023157"/>
    </source>
</evidence>
<dbReference type="SMART" id="SM00409">
    <property type="entry name" value="IG"/>
    <property type="match status" value="2"/>
</dbReference>